<dbReference type="OrthoDB" id="9808310at2"/>
<evidence type="ECO:0000313" key="3">
    <source>
        <dbReference type="Proteomes" id="UP000248330"/>
    </source>
</evidence>
<dbReference type="InterPro" id="IPR003779">
    <property type="entry name" value="CMD-like"/>
</dbReference>
<dbReference type="InterPro" id="IPR010195">
    <property type="entry name" value="Uncharacterised_peroxidase-rel"/>
</dbReference>
<dbReference type="PANTHER" id="PTHR35446">
    <property type="entry name" value="SI:CH211-175M2.5"/>
    <property type="match status" value="1"/>
</dbReference>
<organism evidence="2 3">
    <name type="scientific">Sinimarinibacterium flocculans</name>
    <dbReference type="NCBI Taxonomy" id="985250"/>
    <lineage>
        <taxon>Bacteria</taxon>
        <taxon>Pseudomonadati</taxon>
        <taxon>Pseudomonadota</taxon>
        <taxon>Gammaproteobacteria</taxon>
        <taxon>Nevskiales</taxon>
        <taxon>Nevskiaceae</taxon>
        <taxon>Sinimarinibacterium</taxon>
    </lineage>
</organism>
<comment type="caution">
    <text evidence="2">The sequence shown here is derived from an EMBL/GenBank/DDBJ whole genome shotgun (WGS) entry which is preliminary data.</text>
</comment>
<dbReference type="RefSeq" id="WP_110264177.1">
    <property type="nucleotide sequence ID" value="NZ_CAWNXA010000002.1"/>
</dbReference>
<dbReference type="GO" id="GO:0051920">
    <property type="term" value="F:peroxiredoxin activity"/>
    <property type="evidence" value="ECO:0007669"/>
    <property type="project" value="InterPro"/>
</dbReference>
<proteinExistence type="predicted"/>
<dbReference type="PANTHER" id="PTHR35446:SF3">
    <property type="entry name" value="CMD DOMAIN-CONTAINING PROTEIN"/>
    <property type="match status" value="1"/>
</dbReference>
<feature type="domain" description="Carboxymuconolactone decarboxylase-like" evidence="1">
    <location>
        <begin position="41"/>
        <end position="118"/>
    </location>
</feature>
<dbReference type="NCBIfam" id="TIGR01926">
    <property type="entry name" value="peroxid_rel"/>
    <property type="match status" value="1"/>
</dbReference>
<dbReference type="EMBL" id="QICN01000002">
    <property type="protein sequence ID" value="PXV70522.1"/>
    <property type="molecule type" value="Genomic_DNA"/>
</dbReference>
<gene>
    <name evidence="2" type="ORF">C8D93_102381</name>
</gene>
<evidence type="ECO:0000313" key="2">
    <source>
        <dbReference type="EMBL" id="PXV70522.1"/>
    </source>
</evidence>
<reference evidence="2 3" key="1">
    <citation type="submission" date="2018-04" db="EMBL/GenBank/DDBJ databases">
        <title>Genomic Encyclopedia of Type Strains, Phase IV (KMG-IV): sequencing the most valuable type-strain genomes for metagenomic binning, comparative biology and taxonomic classification.</title>
        <authorList>
            <person name="Goeker M."/>
        </authorList>
    </citation>
    <scope>NUCLEOTIDE SEQUENCE [LARGE SCALE GENOMIC DNA]</scope>
    <source>
        <strain evidence="2 3">DSM 104150</strain>
    </source>
</reference>
<protein>
    <submittedName>
        <fullName evidence="2">Putative peroxidase-related enzyme</fullName>
    </submittedName>
</protein>
<accession>A0A318EEQ6</accession>
<dbReference type="Proteomes" id="UP000248330">
    <property type="component" value="Unassembled WGS sequence"/>
</dbReference>
<keyword evidence="2" id="KW-0560">Oxidoreductase</keyword>
<dbReference type="InterPro" id="IPR029032">
    <property type="entry name" value="AhpD-like"/>
</dbReference>
<dbReference type="AlphaFoldDB" id="A0A318EEQ6"/>
<dbReference type="SUPFAM" id="SSF69118">
    <property type="entry name" value="AhpD-like"/>
    <property type="match status" value="1"/>
</dbReference>
<name>A0A318EEQ6_9GAMM</name>
<evidence type="ECO:0000259" key="1">
    <source>
        <dbReference type="Pfam" id="PF02627"/>
    </source>
</evidence>
<keyword evidence="2" id="KW-0575">Peroxidase</keyword>
<keyword evidence="3" id="KW-1185">Reference proteome</keyword>
<dbReference type="Gene3D" id="1.20.1290.10">
    <property type="entry name" value="AhpD-like"/>
    <property type="match status" value="1"/>
</dbReference>
<dbReference type="NCBIfam" id="TIGR00778">
    <property type="entry name" value="ahpD_dom"/>
    <property type="match status" value="1"/>
</dbReference>
<dbReference type="Pfam" id="PF02627">
    <property type="entry name" value="CMD"/>
    <property type="match status" value="1"/>
</dbReference>
<sequence>MPHITPLDPQAADPATAATLQAVKAKIGMIPNLYATLARAPAALNGLLQINEAVGGGRLTAKEREIVALATSQANGCGYCLSAHTLLGKHAGLTPEQTQAARAGSGATPREAALAALAKALVDSRGHIDAATRERSRADGLTDSDLLEVVANVAAMTLTNYANNLIDTVNDFPAVDVALAA</sequence>
<dbReference type="InterPro" id="IPR004675">
    <property type="entry name" value="AhpD_core"/>
</dbReference>